<keyword evidence="2" id="KW-1185">Reference proteome</keyword>
<proteinExistence type="predicted"/>
<organism evidence="1 2">
    <name type="scientific">Paenibacillus antarcticus</name>
    <dbReference type="NCBI Taxonomy" id="253703"/>
    <lineage>
        <taxon>Bacteria</taxon>
        <taxon>Bacillati</taxon>
        <taxon>Bacillota</taxon>
        <taxon>Bacilli</taxon>
        <taxon>Bacillales</taxon>
        <taxon>Paenibacillaceae</taxon>
        <taxon>Paenibacillus</taxon>
    </lineage>
</organism>
<comment type="caution">
    <text evidence="1">The sequence shown here is derived from an EMBL/GenBank/DDBJ whole genome shotgun (WGS) entry which is preliminary data.</text>
</comment>
<name>A0A162QFH7_9BACL</name>
<dbReference type="RefSeq" id="WP_068645747.1">
    <property type="nucleotide sequence ID" value="NZ_CP043611.1"/>
</dbReference>
<accession>A0A162QFH7</accession>
<evidence type="ECO:0000313" key="1">
    <source>
        <dbReference type="EMBL" id="OAB48100.1"/>
    </source>
</evidence>
<sequence>MAQRLATEYVKASLQLTELQMNQFLNSIEHLHIHPKVKVLGSGEQEIVLEDVSGEEVHLPIVCKDGVYLCELSCRLVNPRLVDAVRKLFMTYKGDGIVNRIYQGFTMMYYYVHGSVQRIEEITSEGSRLVFEHKQTVTDLEQLFQKTGVEEEISMTYEDINFWLDQRNKALSHNDITFIDEKLRLGTAKWFAMEA</sequence>
<evidence type="ECO:0000313" key="2">
    <source>
        <dbReference type="Proteomes" id="UP000077355"/>
    </source>
</evidence>
<dbReference type="OrthoDB" id="2880119at2"/>
<protein>
    <submittedName>
        <fullName evidence="1">Non-ribosomal peptide synthetase module</fullName>
    </submittedName>
</protein>
<dbReference type="Proteomes" id="UP000077355">
    <property type="component" value="Unassembled WGS sequence"/>
</dbReference>
<dbReference type="EMBL" id="LVJI01000001">
    <property type="protein sequence ID" value="OAB48100.1"/>
    <property type="molecule type" value="Genomic_DNA"/>
</dbReference>
<reference evidence="1 2" key="1">
    <citation type="submission" date="2016-03" db="EMBL/GenBank/DDBJ databases">
        <title>Draft genome sequence of Paenibacillus antarcticus CECT 5836.</title>
        <authorList>
            <person name="Shin S.-K."/>
            <person name="Yi H."/>
        </authorList>
    </citation>
    <scope>NUCLEOTIDE SEQUENCE [LARGE SCALE GENOMIC DNA]</scope>
    <source>
        <strain evidence="1 2">CECT 5836</strain>
    </source>
</reference>
<gene>
    <name evidence="1" type="ORF">PBAT_00185</name>
</gene>
<dbReference type="AlphaFoldDB" id="A0A162QFH7"/>